<dbReference type="EMBL" id="LKHV01000001">
    <property type="protein sequence ID" value="KRG20114.1"/>
    <property type="molecule type" value="Genomic_DNA"/>
</dbReference>
<evidence type="ECO:0000256" key="2">
    <source>
        <dbReference type="ARBA" id="ARBA00023043"/>
    </source>
</evidence>
<dbReference type="EMBL" id="LKHV02000001">
    <property type="protein sequence ID" value="MCS5708308.1"/>
    <property type="molecule type" value="Genomic_DNA"/>
</dbReference>
<evidence type="ECO:0000313" key="7">
    <source>
        <dbReference type="Proteomes" id="UP000051494"/>
    </source>
</evidence>
<dbReference type="PANTHER" id="PTHR24198">
    <property type="entry name" value="ANKYRIN REPEAT AND PROTEIN KINASE DOMAIN-CONTAINING PROTEIN"/>
    <property type="match status" value="1"/>
</dbReference>
<reference evidence="6" key="2">
    <citation type="journal article" date="2016" name="Genome Announc.">
        <title>Draft Genome Sequences of Two Novel Amoeba-Resistant Intranuclear Bacteria, 'Candidatus Berkiella cookevillensis' and 'Candidatus Berkiella aquae'.</title>
        <authorList>
            <person name="Mehari Y.T."/>
            <person name="Arivett B.A."/>
            <person name="Farone A.L."/>
            <person name="Gunderson J.H."/>
            <person name="Farone M.B."/>
        </authorList>
    </citation>
    <scope>NUCLEOTIDE SEQUENCE</scope>
    <source>
        <strain evidence="6">CC99</strain>
    </source>
</reference>
<dbReference type="Pfam" id="PF12796">
    <property type="entry name" value="Ank_2"/>
    <property type="match status" value="2"/>
</dbReference>
<sequence length="878" mass="100449">MATVFFDKNRLESCINRLLSEEAIPQDLAEDILAWEDINSINNQGVTALHYAAKNGLLNEFKELIELGAVINHDESVLASAVAAGKLEIIKYILENWSENDILHTNDKKQNALHIAAKEGQLESFELLYNNEHFQSHFLDQDVDGKIPFDLATVEFLQIMQERLASNQNDLDNLTFDDVSRPLTLDNIIEFLKLKNIITKDFATEILAKNDINTPNREGQTALHIVSEKGDLALVKALNQLGALNKGDKDNNTAFLLAASKGNTEIVKYFLEIWESDDILAINNDRQNALHVAIRSNQLEVAMLLLSDERFLPHLQDRDFYRQTPFLLAVRQKADELIRKISKDPELVVQRLSNYGKPLLDLSQSVLNEKLSAYLKLKKRDDRELIDNRGNCNGWALLYQIYLTMKKENEFFNLLTEIASWDGLENSLIENNITHTLHKNYKNKEEIFDQIINALAILQFSSPATSDLQLAGWHQAGRAEQYELIKDVSSERQLKTEFSYEFTGVSETQLKEILDIFSLNYGASIDITCNNHVVTCYITNDGKFKYYDSNFKNQIDEINNSTQLANMMLNQSFKKEDFLSKDSMDIRFVGYRFYNQRSNDLDSKNLAKNRFKLSKNSENGFNSLHYAVMTNNTNEIARIMRRNSQLMFQADNHGITPLRMAICQQMEYILSCISKSEYFSGYLNFREIANLEPTFIRKLFTDGWLKPSDIDANRNTFLNCAIGYQDPEIAKAILAQEDWVPNVHDFKDALFYHANDEVLQIMMMKDVAWFKDLNDQEKTRSLIVAVKYKNASNVLQLINLGADPTIKDGKGASASDYAMNDAEILALLNQRERSKEIKKHQTNRKSLVFAAKIPMESLPTKKDSASPTTVESSKKPRN</sequence>
<proteinExistence type="predicted"/>
<dbReference type="PROSITE" id="PS50088">
    <property type="entry name" value="ANK_REPEAT"/>
    <property type="match status" value="2"/>
</dbReference>
<reference evidence="6" key="3">
    <citation type="submission" date="2021-06" db="EMBL/GenBank/DDBJ databases">
        <title>Genomic Description and Analysis of Intracellular Bacteria, Candidatus Berkiella cookevillensis and Candidatus Berkiella aquae.</title>
        <authorList>
            <person name="Kidane D.T."/>
            <person name="Mehari Y.T."/>
            <person name="Rice F.C."/>
            <person name="Arivett B.A."/>
            <person name="Farone A.L."/>
            <person name="Berk S.G."/>
            <person name="Farone M.B."/>
        </authorList>
    </citation>
    <scope>NUCLEOTIDE SEQUENCE</scope>
    <source>
        <strain evidence="6">CC99</strain>
    </source>
</reference>
<keyword evidence="2 3" id="KW-0040">ANK repeat</keyword>
<feature type="region of interest" description="Disordered" evidence="4">
    <location>
        <begin position="858"/>
        <end position="878"/>
    </location>
</feature>
<evidence type="ECO:0000256" key="1">
    <source>
        <dbReference type="ARBA" id="ARBA00022737"/>
    </source>
</evidence>
<comment type="caution">
    <text evidence="5">The sequence shown here is derived from an EMBL/GenBank/DDBJ whole genome shotgun (WGS) entry which is preliminary data.</text>
</comment>
<dbReference type="InterPro" id="IPR002110">
    <property type="entry name" value="Ankyrin_rpt"/>
</dbReference>
<evidence type="ECO:0000256" key="3">
    <source>
        <dbReference type="PROSITE-ProRule" id="PRU00023"/>
    </source>
</evidence>
<name>A0A0Q9YQY9_9GAMM</name>
<dbReference type="PROSITE" id="PS50297">
    <property type="entry name" value="ANK_REP_REGION"/>
    <property type="match status" value="2"/>
</dbReference>
<dbReference type="Proteomes" id="UP000051494">
    <property type="component" value="Unassembled WGS sequence"/>
</dbReference>
<reference evidence="5" key="1">
    <citation type="submission" date="2015-09" db="EMBL/GenBank/DDBJ databases">
        <title>Draft Genome Sequences of Two Novel Amoeba-resistant Intranuclear Bacteria, Candidatus Berkiella cookevillensis and Candidatus Berkiella aquae.</title>
        <authorList>
            <person name="Mehari Y.T."/>
            <person name="Arivett B.A."/>
            <person name="Farone A.L."/>
            <person name="Gunderson J.H."/>
            <person name="Farone M.B."/>
        </authorList>
    </citation>
    <scope>NUCLEOTIDE SEQUENCE [LARGE SCALE GENOMIC DNA]</scope>
    <source>
        <strain evidence="5">CC99</strain>
    </source>
</reference>
<dbReference type="SUPFAM" id="SSF48403">
    <property type="entry name" value="Ankyrin repeat"/>
    <property type="match status" value="2"/>
</dbReference>
<feature type="repeat" description="ANK" evidence="3">
    <location>
        <begin position="44"/>
        <end position="76"/>
    </location>
</feature>
<feature type="repeat" description="ANK" evidence="3">
    <location>
        <begin position="218"/>
        <end position="243"/>
    </location>
</feature>
<dbReference type="AlphaFoldDB" id="A0A0Q9YQY9"/>
<dbReference type="PANTHER" id="PTHR24198:SF165">
    <property type="entry name" value="ANKYRIN REPEAT-CONTAINING PROTEIN-RELATED"/>
    <property type="match status" value="1"/>
</dbReference>
<dbReference type="RefSeq" id="WP_057622976.1">
    <property type="nucleotide sequence ID" value="NZ_LKHV02000001.1"/>
</dbReference>
<accession>A0A0Q9YQY9</accession>
<keyword evidence="1" id="KW-0677">Repeat</keyword>
<evidence type="ECO:0000313" key="5">
    <source>
        <dbReference type="EMBL" id="KRG20114.1"/>
    </source>
</evidence>
<protein>
    <submittedName>
        <fullName evidence="6">Ankyrin repeat domain-containing protein</fullName>
    </submittedName>
    <submittedName>
        <fullName evidence="5">Ankyrin repeats (3 copies)</fullName>
    </submittedName>
</protein>
<evidence type="ECO:0000313" key="6">
    <source>
        <dbReference type="EMBL" id="MCS5708308.1"/>
    </source>
</evidence>
<dbReference type="SMART" id="SM00248">
    <property type="entry name" value="ANK"/>
    <property type="match status" value="8"/>
</dbReference>
<dbReference type="OrthoDB" id="5632076at2"/>
<gene>
    <name evidence="5" type="ORF">CC99x_00335</name>
    <name evidence="6" type="ORF">CC99x_005255</name>
</gene>
<dbReference type="InterPro" id="IPR036770">
    <property type="entry name" value="Ankyrin_rpt-contain_sf"/>
</dbReference>
<dbReference type="Gene3D" id="1.25.40.20">
    <property type="entry name" value="Ankyrin repeat-containing domain"/>
    <property type="match status" value="3"/>
</dbReference>
<keyword evidence="7" id="KW-1185">Reference proteome</keyword>
<evidence type="ECO:0000256" key="4">
    <source>
        <dbReference type="SAM" id="MobiDB-lite"/>
    </source>
</evidence>
<dbReference type="STRING" id="437022.CC99x_00335"/>
<organism evidence="5">
    <name type="scientific">Candidatus Berkiella cookevillensis</name>
    <dbReference type="NCBI Taxonomy" id="437022"/>
    <lineage>
        <taxon>Bacteria</taxon>
        <taxon>Pseudomonadati</taxon>
        <taxon>Pseudomonadota</taxon>
        <taxon>Gammaproteobacteria</taxon>
        <taxon>Candidatus Berkiellales</taxon>
        <taxon>Candidatus Berkiellaceae</taxon>
        <taxon>Candidatus Berkiella</taxon>
    </lineage>
</organism>